<evidence type="ECO:0000313" key="2">
    <source>
        <dbReference type="Proteomes" id="UP000823775"/>
    </source>
</evidence>
<proteinExistence type="predicted"/>
<dbReference type="Proteomes" id="UP000823775">
    <property type="component" value="Unassembled WGS sequence"/>
</dbReference>
<keyword evidence="2" id="KW-1185">Reference proteome</keyword>
<organism evidence="1 2">
    <name type="scientific">Datura stramonium</name>
    <name type="common">Jimsonweed</name>
    <name type="synonym">Common thornapple</name>
    <dbReference type="NCBI Taxonomy" id="4076"/>
    <lineage>
        <taxon>Eukaryota</taxon>
        <taxon>Viridiplantae</taxon>
        <taxon>Streptophyta</taxon>
        <taxon>Embryophyta</taxon>
        <taxon>Tracheophyta</taxon>
        <taxon>Spermatophyta</taxon>
        <taxon>Magnoliopsida</taxon>
        <taxon>eudicotyledons</taxon>
        <taxon>Gunneridae</taxon>
        <taxon>Pentapetalae</taxon>
        <taxon>asterids</taxon>
        <taxon>lamiids</taxon>
        <taxon>Solanales</taxon>
        <taxon>Solanaceae</taxon>
        <taxon>Solanoideae</taxon>
        <taxon>Datureae</taxon>
        <taxon>Datura</taxon>
    </lineage>
</organism>
<sequence length="81" mass="9041">MSLLTLSIRGPPVGFICTKVSFSGVSKQLADAHHVVRRAVRFQLVIISECSRSTDISQCHPKECQVPRIHPFAQFHDPSLQ</sequence>
<accession>A0ABS8V697</accession>
<comment type="caution">
    <text evidence="1">The sequence shown here is derived from an EMBL/GenBank/DDBJ whole genome shotgun (WGS) entry which is preliminary data.</text>
</comment>
<evidence type="ECO:0000313" key="1">
    <source>
        <dbReference type="EMBL" id="MCD9641679.1"/>
    </source>
</evidence>
<feature type="non-terminal residue" evidence="1">
    <location>
        <position position="81"/>
    </location>
</feature>
<dbReference type="EMBL" id="JACEIK010003427">
    <property type="protein sequence ID" value="MCD9641679.1"/>
    <property type="molecule type" value="Genomic_DNA"/>
</dbReference>
<protein>
    <submittedName>
        <fullName evidence="1">Uncharacterized protein</fullName>
    </submittedName>
</protein>
<gene>
    <name evidence="1" type="ORF">HAX54_028024</name>
</gene>
<name>A0ABS8V697_DATST</name>
<reference evidence="1 2" key="1">
    <citation type="journal article" date="2021" name="BMC Genomics">
        <title>Datura genome reveals duplications of psychoactive alkaloid biosynthetic genes and high mutation rate following tissue culture.</title>
        <authorList>
            <person name="Rajewski A."/>
            <person name="Carter-House D."/>
            <person name="Stajich J."/>
            <person name="Litt A."/>
        </authorList>
    </citation>
    <scope>NUCLEOTIDE SEQUENCE [LARGE SCALE GENOMIC DNA]</scope>
    <source>
        <strain evidence="1">AR-01</strain>
    </source>
</reference>